<gene>
    <name evidence="1" type="ORF">NITHO_1260008</name>
</gene>
<name>I4ECW3_9BACT</name>
<protein>
    <submittedName>
        <fullName evidence="1">Uncharacterized protein</fullName>
    </submittedName>
</protein>
<dbReference type="Proteomes" id="UP000004221">
    <property type="component" value="Unassembled WGS sequence"/>
</dbReference>
<keyword evidence="2" id="KW-1185">Reference proteome</keyword>
<sequence>MVTRDPKEARFLQLVAAARTEPQGQATFVATPTGNGSVRISHPALPGGGILAEDMTEIINLAQRRRIDIVGYLDDGGRRFKIRQNGCSE</sequence>
<dbReference type="AlphaFoldDB" id="I4ECW3"/>
<comment type="caution">
    <text evidence="1">The sequence shown here is derived from an EMBL/GenBank/DDBJ whole genome shotgun (WGS) entry which is preliminary data.</text>
</comment>
<reference evidence="1 2" key="1">
    <citation type="journal article" date="2012" name="ISME J.">
        <title>Nitrification expanded: discovery, physiology and genomics of a nitrite-oxidizing bacterium from the phylum Chloroflexi.</title>
        <authorList>
            <person name="Sorokin D.Y."/>
            <person name="Lucker S."/>
            <person name="Vejmelkova D."/>
            <person name="Kostrikina N.A."/>
            <person name="Kleerebezem R."/>
            <person name="Rijpstra W.I."/>
            <person name="Damste J.S."/>
            <person name="Le Paslier D."/>
            <person name="Muyzer G."/>
            <person name="Wagner M."/>
            <person name="van Loosdrecht M.C."/>
            <person name="Daims H."/>
        </authorList>
    </citation>
    <scope>NUCLEOTIDE SEQUENCE [LARGE SCALE GENOMIC DNA]</scope>
    <source>
        <strain evidence="2">none</strain>
    </source>
</reference>
<evidence type="ECO:0000313" key="2">
    <source>
        <dbReference type="Proteomes" id="UP000004221"/>
    </source>
</evidence>
<evidence type="ECO:0000313" key="1">
    <source>
        <dbReference type="EMBL" id="CCF82525.1"/>
    </source>
</evidence>
<accession>I4ECW3</accession>
<proteinExistence type="predicted"/>
<dbReference type="EMBL" id="CAGS01000031">
    <property type="protein sequence ID" value="CCF82525.1"/>
    <property type="molecule type" value="Genomic_DNA"/>
</dbReference>
<organism evidence="1 2">
    <name type="scientific">Nitrolancea hollandica Lb</name>
    <dbReference type="NCBI Taxonomy" id="1129897"/>
    <lineage>
        <taxon>Bacteria</taxon>
        <taxon>Pseudomonadati</taxon>
        <taxon>Thermomicrobiota</taxon>
        <taxon>Thermomicrobia</taxon>
        <taxon>Sphaerobacterales</taxon>
        <taxon>Sphaerobacterineae</taxon>
        <taxon>Sphaerobacteraceae</taxon>
        <taxon>Nitrolancea</taxon>
    </lineage>
</organism>